<reference evidence="2" key="1">
    <citation type="submission" date="2021-02" db="EMBL/GenBank/DDBJ databases">
        <authorList>
            <person name="Nowell W R."/>
        </authorList>
    </citation>
    <scope>NUCLEOTIDE SEQUENCE</scope>
</reference>
<organism evidence="2 3">
    <name type="scientific">Rotaria socialis</name>
    <dbReference type="NCBI Taxonomy" id="392032"/>
    <lineage>
        <taxon>Eukaryota</taxon>
        <taxon>Metazoa</taxon>
        <taxon>Spiralia</taxon>
        <taxon>Gnathifera</taxon>
        <taxon>Rotifera</taxon>
        <taxon>Eurotatoria</taxon>
        <taxon>Bdelloidea</taxon>
        <taxon>Philodinida</taxon>
        <taxon>Philodinidae</taxon>
        <taxon>Rotaria</taxon>
    </lineage>
</organism>
<dbReference type="OrthoDB" id="10065012at2759"/>
<evidence type="ECO:0008006" key="4">
    <source>
        <dbReference type="Google" id="ProtNLM"/>
    </source>
</evidence>
<feature type="region of interest" description="Disordered" evidence="1">
    <location>
        <begin position="203"/>
        <end position="222"/>
    </location>
</feature>
<evidence type="ECO:0000313" key="2">
    <source>
        <dbReference type="EMBL" id="CAF3031364.1"/>
    </source>
</evidence>
<feature type="compositionally biased region" description="Low complexity" evidence="1">
    <location>
        <begin position="96"/>
        <end position="112"/>
    </location>
</feature>
<proteinExistence type="predicted"/>
<dbReference type="EMBL" id="CAJNXB010000160">
    <property type="protein sequence ID" value="CAF3031364.1"/>
    <property type="molecule type" value="Genomic_DNA"/>
</dbReference>
<evidence type="ECO:0000313" key="3">
    <source>
        <dbReference type="Proteomes" id="UP000663825"/>
    </source>
</evidence>
<comment type="caution">
    <text evidence="2">The sequence shown here is derived from an EMBL/GenBank/DDBJ whole genome shotgun (WGS) entry which is preliminary data.</text>
</comment>
<dbReference type="Proteomes" id="UP000663825">
    <property type="component" value="Unassembled WGS sequence"/>
</dbReference>
<name>A0A817M573_9BILA</name>
<feature type="region of interest" description="Disordered" evidence="1">
    <location>
        <begin position="89"/>
        <end position="115"/>
    </location>
</feature>
<evidence type="ECO:0000256" key="1">
    <source>
        <dbReference type="SAM" id="MobiDB-lite"/>
    </source>
</evidence>
<accession>A0A817M573</accession>
<gene>
    <name evidence="2" type="ORF">TIS948_LOCUS3000</name>
</gene>
<dbReference type="AlphaFoldDB" id="A0A817M573"/>
<sequence>MASANVYEKHYITKSRINDNDNSYLLIIFKSDNTFTIKKKSNVYGITETGLVTVKDRNKSYVGYCLFEGTLAEVEAAAERLDKEMNTDIESDCENGNKNSQSNSRQNCNSQSLVPTPCNSSIQIIRSSSIKNNMAQAEKTKDPKTFSLVSTSFHDMSKSYETIAMSDDNPLEKKKTECAKNKIVSSAYQVLCDVQNMTKDNDRRCSDEMMSDSEMSKDSFDENDDSTEVVLVAKPSLKSATVAKKRIDDKAKVKQCEKSTSHAINPKSRHNYQKKISSKQLFPSNASEQDELNITLKSLISTMNNLAKDLKQSLYDIKELFTCMEKLDAKMNMINVALYEDCTNDDTTPTDVPFQQTLLHLKPDNTTVDLLQLFGTRSHIGRFVALVMDNIFSKQELCTISRVQLISDERYNLIKEAVRSRFKLNHEEMNSEWPTIHESILQKRRNEIKKNKECSSHQQE</sequence>
<protein>
    <recommendedName>
        <fullName evidence="4">BEN domain-containing protein</fullName>
    </recommendedName>
</protein>